<dbReference type="RefSeq" id="WP_141602316.1">
    <property type="nucleotide sequence ID" value="NZ_JARMSC010000011.1"/>
</dbReference>
<organism evidence="2 3">
    <name type="scientific">Ureibacillus terrenus</name>
    <dbReference type="NCBI Taxonomy" id="118246"/>
    <lineage>
        <taxon>Bacteria</taxon>
        <taxon>Bacillati</taxon>
        <taxon>Bacillota</taxon>
        <taxon>Bacilli</taxon>
        <taxon>Bacillales</taxon>
        <taxon>Caryophanaceae</taxon>
        <taxon>Ureibacillus</taxon>
    </lineage>
</organism>
<keyword evidence="1" id="KW-1133">Transmembrane helix</keyword>
<keyword evidence="1" id="KW-0812">Transmembrane</keyword>
<evidence type="ECO:0000313" key="2">
    <source>
        <dbReference type="EMBL" id="TQE90766.1"/>
    </source>
</evidence>
<keyword evidence="1" id="KW-0472">Membrane</keyword>
<comment type="caution">
    <text evidence="2">The sequence shown here is derived from an EMBL/GenBank/DDBJ whole genome shotgun (WGS) entry which is preliminary data.</text>
</comment>
<feature type="transmembrane region" description="Helical" evidence="1">
    <location>
        <begin position="18"/>
        <end position="39"/>
    </location>
</feature>
<sequence>MHCWKTLNIKSEYRITRLVLYSVIIFVLVFSFSFVFVNINRPIQYEEGNFLLFLLILLLIYPLHKIIHYYSLFSYRKSVKLKWKLELKFIPIVHIRIKKMIPKKRYMFILITPFIVLNILLLSAAILLPQYSHYACILLGYHCSICLVDILFFINLVNAPKNAVIEETPKGYEILIPPEKFKNF</sequence>
<dbReference type="OrthoDB" id="2360495at2"/>
<accession>A0A540V209</accession>
<dbReference type="AlphaFoldDB" id="A0A540V209"/>
<proteinExistence type="predicted"/>
<evidence type="ECO:0000313" key="3">
    <source>
        <dbReference type="Proteomes" id="UP000315753"/>
    </source>
</evidence>
<keyword evidence="3" id="KW-1185">Reference proteome</keyword>
<dbReference type="Pfam" id="PF11667">
    <property type="entry name" value="DUF3267"/>
    <property type="match status" value="1"/>
</dbReference>
<name>A0A540V209_9BACL</name>
<feature type="transmembrane region" description="Helical" evidence="1">
    <location>
        <begin position="106"/>
        <end position="126"/>
    </location>
</feature>
<feature type="transmembrane region" description="Helical" evidence="1">
    <location>
        <begin position="51"/>
        <end position="72"/>
    </location>
</feature>
<reference evidence="2 3" key="1">
    <citation type="submission" date="2019-06" db="EMBL/GenBank/DDBJ databases">
        <title>Genome sequence of Ureibacillus terrenus.</title>
        <authorList>
            <person name="Maclea K.S."/>
            <person name="Simoes M."/>
        </authorList>
    </citation>
    <scope>NUCLEOTIDE SEQUENCE [LARGE SCALE GENOMIC DNA]</scope>
    <source>
        <strain evidence="2 3">ATCC BAA-384</strain>
    </source>
</reference>
<protein>
    <submittedName>
        <fullName evidence="2">DUF3267 domain-containing protein</fullName>
    </submittedName>
</protein>
<gene>
    <name evidence="2" type="ORF">FKZ59_08420</name>
</gene>
<feature type="transmembrane region" description="Helical" evidence="1">
    <location>
        <begin position="132"/>
        <end position="154"/>
    </location>
</feature>
<dbReference type="EMBL" id="VIGD01000009">
    <property type="protein sequence ID" value="TQE90766.1"/>
    <property type="molecule type" value="Genomic_DNA"/>
</dbReference>
<evidence type="ECO:0000256" key="1">
    <source>
        <dbReference type="SAM" id="Phobius"/>
    </source>
</evidence>
<dbReference type="InterPro" id="IPR021683">
    <property type="entry name" value="DUF3267"/>
</dbReference>
<dbReference type="Proteomes" id="UP000315753">
    <property type="component" value="Unassembled WGS sequence"/>
</dbReference>